<evidence type="ECO:0000256" key="6">
    <source>
        <dbReference type="ARBA" id="ARBA00022989"/>
    </source>
</evidence>
<evidence type="ECO:0000256" key="10">
    <source>
        <dbReference type="SAM" id="Phobius"/>
    </source>
</evidence>
<dbReference type="GO" id="GO:0008506">
    <property type="term" value="F:sucrose:proton symporter activity"/>
    <property type="evidence" value="ECO:0007669"/>
    <property type="project" value="TreeGrafter"/>
</dbReference>
<keyword evidence="12" id="KW-1185">Reference proteome</keyword>
<evidence type="ECO:0000313" key="11">
    <source>
        <dbReference type="Ensembl" id="ENSCSEP00000023469.1"/>
    </source>
</evidence>
<evidence type="ECO:0000256" key="8">
    <source>
        <dbReference type="ARBA" id="ARBA00038193"/>
    </source>
</evidence>
<feature type="transmembrane region" description="Helical" evidence="10">
    <location>
        <begin position="723"/>
        <end position="745"/>
    </location>
</feature>
<dbReference type="InterPro" id="IPR011701">
    <property type="entry name" value="MFS"/>
</dbReference>
<dbReference type="FunFam" id="1.20.1250.20:FF:000069">
    <property type="entry name" value="Solute carrier family 45 member 4"/>
    <property type="match status" value="1"/>
</dbReference>
<dbReference type="SUPFAM" id="SSF103473">
    <property type="entry name" value="MFS general substrate transporter"/>
    <property type="match status" value="2"/>
</dbReference>
<dbReference type="Gene3D" id="1.20.1250.20">
    <property type="entry name" value="MFS general substrate transporter like domains"/>
    <property type="match status" value="1"/>
</dbReference>
<dbReference type="AlphaFoldDB" id="A0A3P8WA01"/>
<dbReference type="PANTHER" id="PTHR19432:SF7">
    <property type="entry name" value="SOLUTE CARRIER FAMILY 45 MEMBER 4"/>
    <property type="match status" value="1"/>
</dbReference>
<dbReference type="InterPro" id="IPR036259">
    <property type="entry name" value="MFS_trans_sf"/>
</dbReference>
<evidence type="ECO:0000256" key="7">
    <source>
        <dbReference type="ARBA" id="ARBA00023136"/>
    </source>
</evidence>
<dbReference type="OrthoDB" id="28755at2759"/>
<dbReference type="Ensembl" id="ENSCSET00000023777.1">
    <property type="protein sequence ID" value="ENSCSEP00000023469.1"/>
    <property type="gene ID" value="ENSCSEG00000014948.1"/>
</dbReference>
<evidence type="ECO:0000256" key="4">
    <source>
        <dbReference type="ARBA" id="ARBA00022692"/>
    </source>
</evidence>
<dbReference type="PANTHER" id="PTHR19432">
    <property type="entry name" value="SUGAR TRANSPORTER"/>
    <property type="match status" value="1"/>
</dbReference>
<feature type="transmembrane region" description="Helical" evidence="10">
    <location>
        <begin position="614"/>
        <end position="644"/>
    </location>
</feature>
<dbReference type="GeneID" id="103394281"/>
<keyword evidence="5" id="KW-0769">Symport</keyword>
<feature type="compositionally biased region" description="Basic residues" evidence="9">
    <location>
        <begin position="566"/>
        <end position="577"/>
    </location>
</feature>
<feature type="transmembrane region" description="Helical" evidence="10">
    <location>
        <begin position="766"/>
        <end position="788"/>
    </location>
</feature>
<feature type="transmembrane region" description="Helical" evidence="10">
    <location>
        <begin position="213"/>
        <end position="232"/>
    </location>
</feature>
<evidence type="ECO:0000256" key="9">
    <source>
        <dbReference type="SAM" id="MobiDB-lite"/>
    </source>
</evidence>
<dbReference type="GO" id="GO:0016020">
    <property type="term" value="C:membrane"/>
    <property type="evidence" value="ECO:0007669"/>
    <property type="project" value="UniProtKB-SubCell"/>
</dbReference>
<dbReference type="GeneTree" id="ENSGT00950000182914"/>
<evidence type="ECO:0000256" key="5">
    <source>
        <dbReference type="ARBA" id="ARBA00022847"/>
    </source>
</evidence>
<sequence length="887" mass="96968">MPSIMPPQNTGAEAMQVGSLVGGANNKNSAASGMDVEEGGAGGEVDGSGGGRGGEESGSEGSIEGIPLKRWLMHGAVMFGREFCYAMETALVTPVLLQIGLPEQYYSLTWFLSPVLGLMFTPLIGSASDRCTLRWGRRRPFILALCIGTLIGVALFLNGSLIGLSMGDEQGRQPIGIVLTVLGVVVLDFCADANEAPIRAYLLDVADAEEQDMAINIHAASAGLGGALGYALGGLDWTHTFLGQAFQSQEQILFFFAAVLFSVSVVLHLFSIEEQQYSPQNDRIDQETPEPNNQQLPANGRTSLLAPKLEMIGEDETLDSYDLYDPYEDEQSEREDMDMDFLEVELVRSKSDSVLAMADCTLDHLDHDGFFLCHLEPSIFADRLSPYHVSPPTTSSFFNPNHVDPHARFTNIRRSSSAGSQDFLRPQNTQHHHQMHSGAPKTSRFSACLQEMENDDGQEALLNNQLNEQRTLNGRLLAGIAATDGVNTNRISSKGQAHRAGMVKAASTGSSMRHSRHRHTFYRQPSCTFSYYGRIGNHRYRYRRANATFLIKPSRSMNDLYDVEARHRRRSRQRSRHQSGNTNSSSGDTESEEGEVETTVRLLWLSMFKMPPELLRLCLCHLLTWFSIIAEAVFFTDFMGQVIYNGDPTAPLNSTLLDNYHKGVQMGCWGLVIYAMTAATCSAILQKYLDNFDLSIKVIYILGTLSFSIGTAVMAIFPNVYVAMVMISSMGIISMSISYCPYALLGQYHEVKEYIQHSPGNSRRGFGIDCAILSCQVYISQILVASALGAVVEAVGSVRVIPMVASGGSLLGFFTACFLVMYPSPSNGDGDSAKAPEKKALTALENPNSGKTSATVVIEKPSFLKLSKEGKATITTSSCHNENESAL</sequence>
<accession>A0A3P8WA01</accession>
<organism evidence="11 12">
    <name type="scientific">Cynoglossus semilaevis</name>
    <name type="common">Tongue sole</name>
    <dbReference type="NCBI Taxonomy" id="244447"/>
    <lineage>
        <taxon>Eukaryota</taxon>
        <taxon>Metazoa</taxon>
        <taxon>Chordata</taxon>
        <taxon>Craniata</taxon>
        <taxon>Vertebrata</taxon>
        <taxon>Euteleostomi</taxon>
        <taxon>Actinopterygii</taxon>
        <taxon>Neopterygii</taxon>
        <taxon>Teleostei</taxon>
        <taxon>Neoteleostei</taxon>
        <taxon>Acanthomorphata</taxon>
        <taxon>Carangaria</taxon>
        <taxon>Pleuronectiformes</taxon>
        <taxon>Pleuronectoidei</taxon>
        <taxon>Cynoglossidae</taxon>
        <taxon>Cynoglossinae</taxon>
        <taxon>Cynoglossus</taxon>
    </lineage>
</organism>
<reference evidence="11 12" key="1">
    <citation type="journal article" date="2014" name="Nat. Genet.">
        <title>Whole-genome sequence of a flatfish provides insights into ZW sex chromosome evolution and adaptation to a benthic lifestyle.</title>
        <authorList>
            <person name="Chen S."/>
            <person name="Zhang G."/>
            <person name="Shao C."/>
            <person name="Huang Q."/>
            <person name="Liu G."/>
            <person name="Zhang P."/>
            <person name="Song W."/>
            <person name="An N."/>
            <person name="Chalopin D."/>
            <person name="Volff J.N."/>
            <person name="Hong Y."/>
            <person name="Li Q."/>
            <person name="Sha Z."/>
            <person name="Zhou H."/>
            <person name="Xie M."/>
            <person name="Yu Q."/>
            <person name="Liu Y."/>
            <person name="Xiang H."/>
            <person name="Wang N."/>
            <person name="Wu K."/>
            <person name="Yang C."/>
            <person name="Zhou Q."/>
            <person name="Liao X."/>
            <person name="Yang L."/>
            <person name="Hu Q."/>
            <person name="Zhang J."/>
            <person name="Meng L."/>
            <person name="Jin L."/>
            <person name="Tian Y."/>
            <person name="Lian J."/>
            <person name="Yang J."/>
            <person name="Miao G."/>
            <person name="Liu S."/>
            <person name="Liang Z."/>
            <person name="Yan F."/>
            <person name="Li Y."/>
            <person name="Sun B."/>
            <person name="Zhang H."/>
            <person name="Zhang J."/>
            <person name="Zhu Y."/>
            <person name="Du M."/>
            <person name="Zhao Y."/>
            <person name="Schartl M."/>
            <person name="Tang Q."/>
            <person name="Wang J."/>
        </authorList>
    </citation>
    <scope>NUCLEOTIDE SEQUENCE</scope>
</reference>
<evidence type="ECO:0000256" key="1">
    <source>
        <dbReference type="ARBA" id="ARBA00004141"/>
    </source>
</evidence>
<proteinExistence type="inferred from homology"/>
<feature type="transmembrane region" description="Helical" evidence="10">
    <location>
        <begin position="174"/>
        <end position="193"/>
    </location>
</feature>
<evidence type="ECO:0000256" key="2">
    <source>
        <dbReference type="ARBA" id="ARBA00022448"/>
    </source>
</evidence>
<feature type="region of interest" description="Disordered" evidence="9">
    <location>
        <begin position="415"/>
        <end position="440"/>
    </location>
</feature>
<reference evidence="11" key="2">
    <citation type="submission" date="2025-05" db="UniProtKB">
        <authorList>
            <consortium name="Ensembl"/>
        </authorList>
    </citation>
    <scope>IDENTIFICATION</scope>
</reference>
<dbReference type="CTD" id="100329687"/>
<evidence type="ECO:0000313" key="12">
    <source>
        <dbReference type="Proteomes" id="UP000265120"/>
    </source>
</evidence>
<dbReference type="Proteomes" id="UP000265120">
    <property type="component" value="Chromosome 18"/>
</dbReference>
<feature type="region of interest" description="Disordered" evidence="9">
    <location>
        <begin position="566"/>
        <end position="594"/>
    </location>
</feature>
<feature type="transmembrane region" description="Helical" evidence="10">
    <location>
        <begin position="140"/>
        <end position="162"/>
    </location>
</feature>
<feature type="region of interest" description="Disordered" evidence="9">
    <location>
        <begin position="26"/>
        <end position="62"/>
    </location>
</feature>
<feature type="transmembrane region" description="Helical" evidence="10">
    <location>
        <begin position="664"/>
        <end position="686"/>
    </location>
</feature>
<dbReference type="KEGG" id="csem:103394281"/>
<keyword evidence="3" id="KW-0597">Phosphoprotein</keyword>
<keyword evidence="4 10" id="KW-0812">Transmembrane</keyword>
<feature type="transmembrane region" description="Helical" evidence="10">
    <location>
        <begin position="698"/>
        <end position="717"/>
    </location>
</feature>
<dbReference type="RefSeq" id="XP_016896839.1">
    <property type="nucleotide sequence ID" value="XM_017041350.1"/>
</dbReference>
<keyword evidence="7 10" id="KW-0472">Membrane</keyword>
<feature type="transmembrane region" description="Helical" evidence="10">
    <location>
        <begin position="800"/>
        <end position="822"/>
    </location>
</feature>
<keyword evidence="6 10" id="KW-1133">Transmembrane helix</keyword>
<feature type="transmembrane region" description="Helical" evidence="10">
    <location>
        <begin position="252"/>
        <end position="270"/>
    </location>
</feature>
<feature type="transmembrane region" description="Helical" evidence="10">
    <location>
        <begin position="107"/>
        <end position="128"/>
    </location>
</feature>
<dbReference type="Ensembl" id="ENSCSET00000023757.1">
    <property type="protein sequence ID" value="ENSCSEP00000023449.1"/>
    <property type="gene ID" value="ENSCSEG00000014948.1"/>
</dbReference>
<evidence type="ECO:0000256" key="3">
    <source>
        <dbReference type="ARBA" id="ARBA00022553"/>
    </source>
</evidence>
<comment type="subcellular location">
    <subcellularLocation>
        <location evidence="1">Membrane</location>
        <topology evidence="1">Multi-pass membrane protein</topology>
    </subcellularLocation>
</comment>
<dbReference type="Pfam" id="PF07690">
    <property type="entry name" value="MFS_1"/>
    <property type="match status" value="1"/>
</dbReference>
<feature type="compositionally biased region" description="Low complexity" evidence="9">
    <location>
        <begin position="578"/>
        <end position="588"/>
    </location>
</feature>
<comment type="similarity">
    <text evidence="8">Belongs to the glycoside-pentoside-hexuronide (GPH) cation symporter transporter (TC 2.A.2) family.</text>
</comment>
<name>A0A3P8WA01_CYNSE</name>
<protein>
    <submittedName>
        <fullName evidence="11">Solute carrier family 45 member 4</fullName>
    </submittedName>
</protein>
<feature type="compositionally biased region" description="Gly residues" evidence="9">
    <location>
        <begin position="39"/>
        <end position="52"/>
    </location>
</feature>
<keyword evidence="2" id="KW-0813">Transport</keyword>